<keyword evidence="1" id="KW-0812">Transmembrane</keyword>
<dbReference type="EMBL" id="CM017657">
    <property type="protein sequence ID" value="TYI64971.1"/>
    <property type="molecule type" value="Genomic_DNA"/>
</dbReference>
<dbReference type="Proteomes" id="UP000323597">
    <property type="component" value="Chromosome D09"/>
</dbReference>
<protein>
    <submittedName>
        <fullName evidence="2">Uncharacterized protein</fullName>
    </submittedName>
</protein>
<keyword evidence="3" id="KW-1185">Reference proteome</keyword>
<keyword evidence="1" id="KW-1133">Transmembrane helix</keyword>
<feature type="transmembrane region" description="Helical" evidence="1">
    <location>
        <begin position="12"/>
        <end position="34"/>
    </location>
</feature>
<sequence length="89" mass="10295">MPLSCLNFTNFLNIISSGFILLQLTINQGWQFLLFIQTCKFYLLVIIVLEFTYFPIFWLGFIFQTVIILTKPSSSSFCSLHTSCTIRTP</sequence>
<organism evidence="2 3">
    <name type="scientific">Gossypium mustelinum</name>
    <name type="common">Cotton</name>
    <name type="synonym">Gossypium caicoense</name>
    <dbReference type="NCBI Taxonomy" id="34275"/>
    <lineage>
        <taxon>Eukaryota</taxon>
        <taxon>Viridiplantae</taxon>
        <taxon>Streptophyta</taxon>
        <taxon>Embryophyta</taxon>
        <taxon>Tracheophyta</taxon>
        <taxon>Spermatophyta</taxon>
        <taxon>Magnoliopsida</taxon>
        <taxon>eudicotyledons</taxon>
        <taxon>Gunneridae</taxon>
        <taxon>Pentapetalae</taxon>
        <taxon>rosids</taxon>
        <taxon>malvids</taxon>
        <taxon>Malvales</taxon>
        <taxon>Malvaceae</taxon>
        <taxon>Malvoideae</taxon>
        <taxon>Gossypium</taxon>
    </lineage>
</organism>
<evidence type="ECO:0000256" key="1">
    <source>
        <dbReference type="SAM" id="Phobius"/>
    </source>
</evidence>
<evidence type="ECO:0000313" key="2">
    <source>
        <dbReference type="EMBL" id="TYI64971.1"/>
    </source>
</evidence>
<gene>
    <name evidence="2" type="ORF">E1A91_D09G125200v1</name>
</gene>
<reference evidence="2 3" key="1">
    <citation type="submission" date="2019-07" db="EMBL/GenBank/DDBJ databases">
        <title>WGS assembly of Gossypium mustelinum.</title>
        <authorList>
            <person name="Chen Z.J."/>
            <person name="Sreedasyam A."/>
            <person name="Ando A."/>
            <person name="Song Q."/>
            <person name="De L."/>
            <person name="Hulse-Kemp A."/>
            <person name="Ding M."/>
            <person name="Ye W."/>
            <person name="Kirkbride R."/>
            <person name="Jenkins J."/>
            <person name="Plott C."/>
            <person name="Lovell J."/>
            <person name="Lin Y.-M."/>
            <person name="Vaughn R."/>
            <person name="Liu B."/>
            <person name="Li W."/>
            <person name="Simpson S."/>
            <person name="Scheffler B."/>
            <person name="Saski C."/>
            <person name="Grover C."/>
            <person name="Hu G."/>
            <person name="Conover J."/>
            <person name="Carlson J."/>
            <person name="Shu S."/>
            <person name="Boston L."/>
            <person name="Williams M."/>
            <person name="Peterson D."/>
            <person name="Mcgee K."/>
            <person name="Jones D."/>
            <person name="Wendel J."/>
            <person name="Stelly D."/>
            <person name="Grimwood J."/>
            <person name="Schmutz J."/>
        </authorList>
    </citation>
    <scope>NUCLEOTIDE SEQUENCE [LARGE SCALE GENOMIC DNA]</scope>
    <source>
        <strain evidence="2">1408120.09</strain>
    </source>
</reference>
<proteinExistence type="predicted"/>
<name>A0A5D2TI74_GOSMU</name>
<feature type="transmembrane region" description="Helical" evidence="1">
    <location>
        <begin position="41"/>
        <end position="69"/>
    </location>
</feature>
<keyword evidence="1" id="KW-0472">Membrane</keyword>
<evidence type="ECO:0000313" key="3">
    <source>
        <dbReference type="Proteomes" id="UP000323597"/>
    </source>
</evidence>
<accession>A0A5D2TI74</accession>
<dbReference type="AlphaFoldDB" id="A0A5D2TI74"/>